<proteinExistence type="predicted"/>
<feature type="domain" description="Sfi1 spindle body" evidence="3">
    <location>
        <begin position="3"/>
        <end position="103"/>
    </location>
</feature>
<dbReference type="Pfam" id="PF08457">
    <property type="entry name" value="Sfi1"/>
    <property type="match status" value="2"/>
</dbReference>
<dbReference type="Proteomes" id="UP000799118">
    <property type="component" value="Unassembled WGS sequence"/>
</dbReference>
<organism evidence="4 5">
    <name type="scientific">Gymnopus androsaceus JB14</name>
    <dbReference type="NCBI Taxonomy" id="1447944"/>
    <lineage>
        <taxon>Eukaryota</taxon>
        <taxon>Fungi</taxon>
        <taxon>Dikarya</taxon>
        <taxon>Basidiomycota</taxon>
        <taxon>Agaricomycotina</taxon>
        <taxon>Agaricomycetes</taxon>
        <taxon>Agaricomycetidae</taxon>
        <taxon>Agaricales</taxon>
        <taxon>Marasmiineae</taxon>
        <taxon>Omphalotaceae</taxon>
        <taxon>Gymnopus</taxon>
    </lineage>
</organism>
<evidence type="ECO:0000313" key="4">
    <source>
        <dbReference type="EMBL" id="KAE9406353.1"/>
    </source>
</evidence>
<evidence type="ECO:0000259" key="3">
    <source>
        <dbReference type="Pfam" id="PF08457"/>
    </source>
</evidence>
<keyword evidence="2" id="KW-0472">Membrane</keyword>
<gene>
    <name evidence="4" type="ORF">BT96DRAFT_987496</name>
</gene>
<dbReference type="EMBL" id="ML769402">
    <property type="protein sequence ID" value="KAE9406353.1"/>
    <property type="molecule type" value="Genomic_DNA"/>
</dbReference>
<evidence type="ECO:0000256" key="2">
    <source>
        <dbReference type="SAM" id="Phobius"/>
    </source>
</evidence>
<dbReference type="InterPro" id="IPR013665">
    <property type="entry name" value="Sfi1_dom"/>
</dbReference>
<reference evidence="4" key="1">
    <citation type="journal article" date="2019" name="Environ. Microbiol.">
        <title>Fungal ecological strategies reflected in gene transcription - a case study of two litter decomposers.</title>
        <authorList>
            <person name="Barbi F."/>
            <person name="Kohler A."/>
            <person name="Barry K."/>
            <person name="Baskaran P."/>
            <person name="Daum C."/>
            <person name="Fauchery L."/>
            <person name="Ihrmark K."/>
            <person name="Kuo A."/>
            <person name="LaButti K."/>
            <person name="Lipzen A."/>
            <person name="Morin E."/>
            <person name="Grigoriev I.V."/>
            <person name="Henrissat B."/>
            <person name="Lindahl B."/>
            <person name="Martin F."/>
        </authorList>
    </citation>
    <scope>NUCLEOTIDE SEQUENCE</scope>
    <source>
        <strain evidence="4">JB14</strain>
    </source>
</reference>
<feature type="compositionally biased region" description="Low complexity" evidence="1">
    <location>
        <begin position="659"/>
        <end position="681"/>
    </location>
</feature>
<feature type="compositionally biased region" description="Low complexity" evidence="1">
    <location>
        <begin position="741"/>
        <end position="757"/>
    </location>
</feature>
<protein>
    <recommendedName>
        <fullName evidence="3">Sfi1 spindle body domain-containing protein</fullName>
    </recommendedName>
</protein>
<evidence type="ECO:0000313" key="5">
    <source>
        <dbReference type="Proteomes" id="UP000799118"/>
    </source>
</evidence>
<feature type="domain" description="Sfi1 spindle body" evidence="3">
    <location>
        <begin position="178"/>
        <end position="384"/>
    </location>
</feature>
<accession>A0A6A4I943</accession>
<name>A0A6A4I943_9AGAR</name>
<dbReference type="AlphaFoldDB" id="A0A6A4I943"/>
<keyword evidence="2" id="KW-0812">Transmembrane</keyword>
<feature type="transmembrane region" description="Helical" evidence="2">
    <location>
        <begin position="250"/>
        <end position="267"/>
    </location>
</feature>
<evidence type="ECO:0000256" key="1">
    <source>
        <dbReference type="SAM" id="MobiDB-lite"/>
    </source>
</evidence>
<feature type="region of interest" description="Disordered" evidence="1">
    <location>
        <begin position="659"/>
        <end position="811"/>
    </location>
</feature>
<keyword evidence="2" id="KW-1133">Transmembrane helix</keyword>
<sequence length="811" mass="96752">MMQDEREADRFREEKLIERCFDVWRQGFQWTITANEQVGTARDNILLQRFLLRWYERAASRRDFYKQVDAVSNRLCQRAFFRIWKHRFKERLKEKQQAEWRQDMRMKIQLVRQKRDTRILREAWSEWAQSHKLILAEQHFSEQVVVRLFRRWKTRLRGVYEKEAVADDMFRSRMDGVVEMYWDHWRSYTELARMEKMMSKRVGLRIMGDALDTWNKKTHDIQAADAFHNVIVVKNAIRSWKAARDRIRRLALIGILVIEMIFFYALLCGFGKHSERGKLLEKVKAFRLTKAAWAVWKAQLDSQRKLEDMALRFSTRLQSSSAKIAFHSWRQVLSAQQSAQLLAMQKHSVWVYRRTLLQWRLNLHKQLKMAKKARLAEKYLVLRRSWNLLKEKYCERIADKKRRASEQLMVKNLFQVWLQRSQKLRHTRLAEEVIQDQVRKRVLTKFLTHWTNRVIEIKLLELEVAQRNEAALLIHFFKRWKKVRARHVEELGLMQSYQDIKREDNVRKIFHKWLTATRTVRLRCNVLEQKEQQIKREAIIMAWDRWRTLLEMKRERFQDERLRPLELQFRFQNKEALKYRAFATWFSKTQALPAIHFDAQRVKTKYWRAWRSAMPRALQAKKAREVDKNALLKKSLEKWLQVYRTKLTLKAVARARYFPAPSAPSSRPSPFSRLPPLSFAPRSNTSRNIFPRRAARSASPDEEDPGPSNNSPASRFVGLASRLAVPTRARSEVSPTRTLISAPRTRASSPARSTRSSIPLPSYLRDRSPVRPPSPSSAGGEERSSLWQEIQDVRRKSQTPSEILRASRKPP</sequence>
<keyword evidence="5" id="KW-1185">Reference proteome</keyword>
<dbReference type="OrthoDB" id="1933281at2759"/>